<evidence type="ECO:0000313" key="3">
    <source>
        <dbReference type="Proteomes" id="UP000632454"/>
    </source>
</evidence>
<accession>A0ABQ1UG27</accession>
<keyword evidence="3" id="KW-1185">Reference proteome</keyword>
<keyword evidence="1" id="KW-0812">Transmembrane</keyword>
<evidence type="ECO:0000313" key="2">
    <source>
        <dbReference type="EMBL" id="GGF18059.1"/>
    </source>
</evidence>
<feature type="transmembrane region" description="Helical" evidence="1">
    <location>
        <begin position="178"/>
        <end position="206"/>
    </location>
</feature>
<dbReference type="RefSeq" id="WP_188490608.1">
    <property type="nucleotide sequence ID" value="NZ_BMCS01000001.1"/>
</dbReference>
<keyword evidence="1" id="KW-1133">Transmembrane helix</keyword>
<dbReference type="EMBL" id="BMCS01000001">
    <property type="protein sequence ID" value="GGF18059.1"/>
    <property type="molecule type" value="Genomic_DNA"/>
</dbReference>
<proteinExistence type="predicted"/>
<feature type="transmembrane region" description="Helical" evidence="1">
    <location>
        <begin position="55"/>
        <end position="78"/>
    </location>
</feature>
<feature type="transmembrane region" description="Helical" evidence="1">
    <location>
        <begin position="213"/>
        <end position="232"/>
    </location>
</feature>
<keyword evidence="1" id="KW-0472">Membrane</keyword>
<sequence length="323" mass="34823">MVTLVVGSVRWVGFGSFTEVSYHGSYKPLNGVEMSKAYATSLNISYDVAGGRPNWLTALSLIAFVAVMLAAMFEAVVVRHRVRSAVTVAGPLVALLVVALSLNARQARSAHSLAQSRRITCTASARFSDSVQAVIDAEQPARPVPRWWRIWQGPTLGILTGAACVTILWASVTPVITLIYSILAFWALVIIGVAWLAFTVIGWFLYRTARRSLIAPALVVATAVLVVFSVPFRVGFAVSENRLADSAATCSPSAGHSRIGVYSVRRVAVIGESGCQFYTSGGFLDDVGVVYLPDGPSDAIRARFESIDFSHISGDWYRFSAGW</sequence>
<feature type="transmembrane region" description="Helical" evidence="1">
    <location>
        <begin position="84"/>
        <end position="102"/>
    </location>
</feature>
<reference evidence="3" key="1">
    <citation type="journal article" date="2019" name="Int. J. Syst. Evol. Microbiol.">
        <title>The Global Catalogue of Microorganisms (GCM) 10K type strain sequencing project: providing services to taxonomists for standard genome sequencing and annotation.</title>
        <authorList>
            <consortium name="The Broad Institute Genomics Platform"/>
            <consortium name="The Broad Institute Genome Sequencing Center for Infectious Disease"/>
            <person name="Wu L."/>
            <person name="Ma J."/>
        </authorList>
    </citation>
    <scope>NUCLEOTIDE SEQUENCE [LARGE SCALE GENOMIC DNA]</scope>
    <source>
        <strain evidence="3">CCM 7855</strain>
    </source>
</reference>
<protein>
    <submittedName>
        <fullName evidence="2">Uncharacterized protein</fullName>
    </submittedName>
</protein>
<comment type="caution">
    <text evidence="2">The sequence shown here is derived from an EMBL/GenBank/DDBJ whole genome shotgun (WGS) entry which is preliminary data.</text>
</comment>
<evidence type="ECO:0000256" key="1">
    <source>
        <dbReference type="SAM" id="Phobius"/>
    </source>
</evidence>
<gene>
    <name evidence="2" type="ORF">GCM10007298_12620</name>
</gene>
<name>A0ABQ1UG27_9NOCA</name>
<dbReference type="Proteomes" id="UP000632454">
    <property type="component" value="Unassembled WGS sequence"/>
</dbReference>
<feature type="transmembrane region" description="Helical" evidence="1">
    <location>
        <begin position="150"/>
        <end position="172"/>
    </location>
</feature>
<organism evidence="2 3">
    <name type="scientific">Williamsia phyllosphaerae</name>
    <dbReference type="NCBI Taxonomy" id="885042"/>
    <lineage>
        <taxon>Bacteria</taxon>
        <taxon>Bacillati</taxon>
        <taxon>Actinomycetota</taxon>
        <taxon>Actinomycetes</taxon>
        <taxon>Mycobacteriales</taxon>
        <taxon>Nocardiaceae</taxon>
        <taxon>Williamsia</taxon>
    </lineage>
</organism>